<evidence type="ECO:0000313" key="105">
    <source>
        <dbReference type="Proteomes" id="UP000379076"/>
    </source>
</evidence>
<dbReference type="Proteomes" id="UP000358545">
    <property type="component" value="Unassembled WGS sequence"/>
</dbReference>
<evidence type="ECO:0000313" key="54">
    <source>
        <dbReference type="EMBL" id="ECB9472881.1"/>
    </source>
</evidence>
<evidence type="ECO:0000313" key="131">
    <source>
        <dbReference type="Proteomes" id="UP000549379"/>
    </source>
</evidence>
<evidence type="ECO:0000313" key="71">
    <source>
        <dbReference type="EMBL" id="EDP8513295.1"/>
    </source>
</evidence>
<dbReference type="Proteomes" id="UP000398321">
    <property type="component" value="Unassembled WGS sequence"/>
</dbReference>
<dbReference type="EMBL" id="AANCRK010000027">
    <property type="protein sequence ID" value="EDN7716546.1"/>
    <property type="molecule type" value="Genomic_DNA"/>
</dbReference>
<dbReference type="EMBL" id="AACKDQ010000094">
    <property type="protein sequence ID" value="EAK9318644.1"/>
    <property type="molecule type" value="Genomic_DNA"/>
</dbReference>
<evidence type="ECO:0000313" key="65">
    <source>
        <dbReference type="EMBL" id="EDH0842487.1"/>
    </source>
</evidence>
<evidence type="ECO:0000313" key="74">
    <source>
        <dbReference type="EMBL" id="HAA8054768.1"/>
    </source>
</evidence>
<dbReference type="RefSeq" id="WP_003724836.1">
    <property type="nucleotide sequence ID" value="NC_021824.1"/>
</dbReference>
<dbReference type="Proteomes" id="UP000524387">
    <property type="component" value="Unassembled WGS sequence"/>
</dbReference>
<evidence type="ECO:0000256" key="1">
    <source>
        <dbReference type="ARBA" id="ARBA00023015"/>
    </source>
</evidence>
<dbReference type="Proteomes" id="UP000467536">
    <property type="component" value="Unassembled WGS sequence"/>
</dbReference>
<evidence type="ECO:0000313" key="108">
    <source>
        <dbReference type="Proteomes" id="UP000398321"/>
    </source>
</evidence>
<evidence type="ECO:0000313" key="132">
    <source>
        <dbReference type="Proteomes" id="UP000566721"/>
    </source>
</evidence>
<evidence type="ECO:0000313" key="137">
    <source>
        <dbReference type="Proteomes" id="UP000852906"/>
    </source>
</evidence>
<dbReference type="PANTHER" id="PTHR38445">
    <property type="entry name" value="HTH-TYPE TRANSCRIPTIONAL REPRESSOR YTRA"/>
    <property type="match status" value="1"/>
</dbReference>
<dbReference type="Proteomes" id="UP000364988">
    <property type="component" value="Unassembled WGS sequence"/>
</dbReference>
<evidence type="ECO:0000313" key="70">
    <source>
        <dbReference type="EMBL" id="EDO0987414.1"/>
    </source>
</evidence>
<evidence type="ECO:0000313" key="124">
    <source>
        <dbReference type="Proteomes" id="UP000530452"/>
    </source>
</evidence>
<evidence type="ECO:0000313" key="115">
    <source>
        <dbReference type="Proteomes" id="UP000467536"/>
    </source>
</evidence>
<dbReference type="EMBL" id="AABFVG010000002">
    <property type="protein sequence ID" value="EAH2281269.1"/>
    <property type="molecule type" value="Genomic_DNA"/>
</dbReference>
<evidence type="ECO:0000313" key="77">
    <source>
        <dbReference type="EMBL" id="HAB8399861.1"/>
    </source>
</evidence>
<evidence type="ECO:0000313" key="134">
    <source>
        <dbReference type="Proteomes" id="UP000841146"/>
    </source>
</evidence>
<evidence type="ECO:0000313" key="119">
    <source>
        <dbReference type="Proteomes" id="UP000522199"/>
    </source>
</evidence>
<dbReference type="Proteomes" id="UP000354255">
    <property type="component" value="Unassembled WGS sequence"/>
</dbReference>
<evidence type="ECO:0000313" key="122">
    <source>
        <dbReference type="Proteomes" id="UP000527632"/>
    </source>
</evidence>
<evidence type="ECO:0000313" key="24">
    <source>
        <dbReference type="EMBL" id="EAE4943617.1"/>
    </source>
</evidence>
<dbReference type="Proteomes" id="UP000522199">
    <property type="component" value="Unassembled WGS sequence"/>
</dbReference>
<dbReference type="EMBL" id="AAHZFN010000004">
    <property type="protein sequence ID" value="ECB9472881.1"/>
    <property type="molecule type" value="Genomic_DNA"/>
</dbReference>
<evidence type="ECO:0000256" key="3">
    <source>
        <dbReference type="ARBA" id="ARBA00023163"/>
    </source>
</evidence>
<evidence type="ECO:0000313" key="75">
    <source>
        <dbReference type="EMBL" id="HAA9721137.1"/>
    </source>
</evidence>
<dbReference type="Proteomes" id="UP000389283">
    <property type="component" value="Unassembled WGS sequence"/>
</dbReference>
<evidence type="ECO:0000313" key="35">
    <source>
        <dbReference type="EMBL" id="EAG4461060.1"/>
    </source>
</evidence>
<dbReference type="EMBL" id="DAAIHR010000040">
    <property type="protein sequence ID" value="HAB8399861.1"/>
    <property type="molecule type" value="Genomic_DNA"/>
</dbReference>
<dbReference type="Proteomes" id="UP000549379">
    <property type="component" value="Unassembled WGS sequence"/>
</dbReference>
<evidence type="ECO:0000313" key="17">
    <source>
        <dbReference type="EMBL" id="EAD5773877.1"/>
    </source>
</evidence>
<evidence type="ECO:0000313" key="64">
    <source>
        <dbReference type="EMBL" id="EDH0840248.1"/>
    </source>
</evidence>
<evidence type="ECO:0000313" key="20">
    <source>
        <dbReference type="EMBL" id="EAE1337574.1"/>
    </source>
</evidence>
<evidence type="ECO:0000313" key="12">
    <source>
        <dbReference type="EMBL" id="EAC9039718.1"/>
    </source>
</evidence>
<evidence type="ECO:0000313" key="86">
    <source>
        <dbReference type="EMBL" id="KAA9453531.1"/>
    </source>
</evidence>
<dbReference type="EMBL" id="AAAQVA010000001">
    <property type="protein sequence ID" value="EAE1631019.1"/>
    <property type="molecule type" value="Genomic_DNA"/>
</dbReference>
<dbReference type="Proteomes" id="UP000345329">
    <property type="component" value="Unassembled WGS sequence"/>
</dbReference>
<dbReference type="EMBL" id="AAALRN010000019">
    <property type="protein sequence ID" value="EAD1186493.1"/>
    <property type="molecule type" value="Genomic_DNA"/>
</dbReference>
<dbReference type="Proteomes" id="UP000410967">
    <property type="component" value="Unassembled WGS sequence"/>
</dbReference>
<evidence type="ECO:0000313" key="114">
    <source>
        <dbReference type="Proteomes" id="UP000467347"/>
    </source>
</evidence>
<dbReference type="Proteomes" id="UP000527632">
    <property type="component" value="Unassembled WGS sequence"/>
</dbReference>
<evidence type="ECO:0000313" key="43">
    <source>
        <dbReference type="EMBL" id="EAG9521273.1"/>
    </source>
</evidence>
<dbReference type="EMBL" id="AABGUK010000013">
    <property type="protein sequence ID" value="EAH4243332.1"/>
    <property type="molecule type" value="Genomic_DNA"/>
</dbReference>
<dbReference type="EMBL" id="AANDSR010000001">
    <property type="protein sequence ID" value="EDN9835330.1"/>
    <property type="molecule type" value="Genomic_DNA"/>
</dbReference>
<dbReference type="EMBL" id="DABXZF010000028">
    <property type="protein sequence ID" value="HAO5923134.1"/>
    <property type="molecule type" value="Genomic_DNA"/>
</dbReference>
<evidence type="ECO:0000313" key="50">
    <source>
        <dbReference type="EMBL" id="EAK8897369.1"/>
    </source>
</evidence>
<dbReference type="Proteomes" id="UP000525850">
    <property type="component" value="Unassembled WGS sequence"/>
</dbReference>
<evidence type="ECO:0000313" key="102">
    <source>
        <dbReference type="Proteomes" id="UP000368512"/>
    </source>
</evidence>
<dbReference type="EMBL" id="DAAEEB010000031">
    <property type="protein sequence ID" value="HAA8054768.1"/>
    <property type="molecule type" value="Genomic_DNA"/>
</dbReference>
<dbReference type="EMBL" id="AAAJWF010000001">
    <property type="protein sequence ID" value="EAC7479496.1"/>
    <property type="molecule type" value="Genomic_DNA"/>
</dbReference>
<evidence type="ECO:0000313" key="123">
    <source>
        <dbReference type="Proteomes" id="UP000528151"/>
    </source>
</evidence>
<dbReference type="KEGG" id="lmok:CQ02_04765"/>
<name>A0A0B8QY96_LISMN</name>
<dbReference type="Proteomes" id="UP000272537">
    <property type="component" value="Unassembled WGS sequence"/>
</dbReference>
<evidence type="ECO:0000313" key="118">
    <source>
        <dbReference type="Proteomes" id="UP000489121"/>
    </source>
</evidence>
<evidence type="ECO:0000313" key="92">
    <source>
        <dbReference type="Proteomes" id="UP000335978"/>
    </source>
</evidence>
<evidence type="ECO:0000313" key="97">
    <source>
        <dbReference type="Proteomes" id="UP000350032"/>
    </source>
</evidence>
<evidence type="ECO:0000313" key="96">
    <source>
        <dbReference type="Proteomes" id="UP000345329"/>
    </source>
</evidence>
<evidence type="ECO:0000313" key="14">
    <source>
        <dbReference type="EMBL" id="EAD1186493.1"/>
    </source>
</evidence>
<dbReference type="EMBL" id="AALGDA010000205">
    <property type="protein sequence ID" value="ECY9784698.1"/>
    <property type="molecule type" value="Genomic_DNA"/>
</dbReference>
<evidence type="ECO:0000313" key="111">
    <source>
        <dbReference type="Proteomes" id="UP000423131"/>
    </source>
</evidence>
<dbReference type="Proteomes" id="UP000489121">
    <property type="component" value="Unassembled WGS sequence"/>
</dbReference>
<dbReference type="EMBL" id="AACJYH010000004">
    <property type="protein sequence ID" value="EAK8897369.1"/>
    <property type="molecule type" value="Genomic_DNA"/>
</dbReference>
<dbReference type="EMBL" id="AANPAU010000040">
    <property type="protein sequence ID" value="EDP8515747.1"/>
    <property type="molecule type" value="Genomic_DNA"/>
</dbReference>
<evidence type="ECO:0000313" key="46">
    <source>
        <dbReference type="EMBL" id="EAH3296040.1"/>
    </source>
</evidence>
<dbReference type="Proteomes" id="UP000344343">
    <property type="component" value="Unassembled WGS sequence"/>
</dbReference>
<evidence type="ECO:0000313" key="91">
    <source>
        <dbReference type="Proteomes" id="UP000331186"/>
    </source>
</evidence>
<evidence type="ECO:0000313" key="22">
    <source>
        <dbReference type="EMBL" id="EAE1631019.1"/>
    </source>
</evidence>
<reference evidence="110 119" key="7">
    <citation type="submission" date="2019-04" db="EMBL/GenBank/DDBJ databases">
        <authorList>
            <consortium name="GenomeTrakr network: Whole genome sequencing for foodborne pathogen traceback"/>
        </authorList>
    </citation>
    <scope>NUCLEOTIDE SEQUENCE [LARGE SCALE GENOMIC DNA]</scope>
    <source>
        <strain evidence="40 119">CFSAN072474</strain>
        <strain evidence="38 120">CFSAN072502</strain>
        <strain evidence="60 100">FLAG-55987</strain>
        <strain evidence="52 110">PHLUSALM00088</strain>
    </source>
</reference>
<dbReference type="PROSITE" id="PS50949">
    <property type="entry name" value="HTH_GNTR"/>
    <property type="match status" value="1"/>
</dbReference>
<evidence type="ECO:0000313" key="83">
    <source>
        <dbReference type="EMBL" id="HAJ9592401.1"/>
    </source>
</evidence>
<evidence type="ECO:0000313" key="130">
    <source>
        <dbReference type="Proteomes" id="UP000546397"/>
    </source>
</evidence>
<evidence type="ECO:0000313" key="76">
    <source>
        <dbReference type="EMBL" id="HAB8397074.1"/>
    </source>
</evidence>
<dbReference type="Proteomes" id="UP000393182">
    <property type="component" value="Unassembled WGS sequence"/>
</dbReference>
<dbReference type="Proteomes" id="UP000530452">
    <property type="component" value="Unassembled WGS sequence"/>
</dbReference>
<dbReference type="Proteomes" id="UP000337746">
    <property type="component" value="Unassembled WGS sequence"/>
</dbReference>
<dbReference type="Proteomes" id="UP000467347">
    <property type="component" value="Unassembled WGS sequence"/>
</dbReference>
<dbReference type="Proteomes" id="UP000365297">
    <property type="component" value="Unassembled WGS sequence"/>
</dbReference>
<keyword evidence="1" id="KW-0805">Transcription regulation</keyword>
<evidence type="ECO:0000256" key="2">
    <source>
        <dbReference type="ARBA" id="ARBA00023125"/>
    </source>
</evidence>
<dbReference type="InterPro" id="IPR036390">
    <property type="entry name" value="WH_DNA-bd_sf"/>
</dbReference>
<dbReference type="Proteomes" id="UP000540417">
    <property type="component" value="Unassembled WGS sequence"/>
</dbReference>
<dbReference type="EMBL" id="AACKDQ010000003">
    <property type="protein sequence ID" value="EAK9315898.1"/>
    <property type="molecule type" value="Genomic_DNA"/>
</dbReference>
<evidence type="ECO:0000313" key="6">
    <source>
        <dbReference type="EMBL" id="EAC4553931.1"/>
    </source>
</evidence>
<evidence type="ECO:0000313" key="53">
    <source>
        <dbReference type="EMBL" id="EAK9318644.1"/>
    </source>
</evidence>
<dbReference type="EMBL" id="AAIAJJ010000005">
    <property type="protein sequence ID" value="ECC1557410.1"/>
    <property type="molecule type" value="Genomic_DNA"/>
</dbReference>
<evidence type="ECO:0000313" key="69">
    <source>
        <dbReference type="EMBL" id="EDO0985273.1"/>
    </source>
</evidence>
<evidence type="ECO:0000313" key="26">
    <source>
        <dbReference type="EMBL" id="EAG2085806.1"/>
    </source>
</evidence>
<dbReference type="EMBL" id="DAAJCS010000010">
    <property type="protein sequence ID" value="HAC0013906.1"/>
    <property type="molecule type" value="Genomic_DNA"/>
</dbReference>
<reference evidence="89 90" key="2">
    <citation type="journal article" date="2018" name="BMC Genomics">
        <title>Genes significantly associated with lineage II food isolates of Listeria monocytogenes.</title>
        <authorList>
            <person name="Pirone-Davies C."/>
            <person name="Chen Y."/>
            <person name="Pightling A."/>
            <person name="Ryan G."/>
            <person name="Wang Y."/>
            <person name="Yao K."/>
            <person name="Hoffmann M."/>
            <person name="Allard M.W."/>
        </authorList>
    </citation>
    <scope>NUCLEOTIDE SEQUENCE [LARGE SCALE GENOMIC DNA]</scope>
    <source>
        <strain evidence="89 90">PNUSAL000550</strain>
    </source>
</reference>
<dbReference type="EMBL" id="AAHZFN010000052">
    <property type="protein sequence ID" value="ECB9475164.1"/>
    <property type="molecule type" value="Genomic_DNA"/>
</dbReference>
<dbReference type="EMBL" id="AAANYN010000006">
    <property type="protein sequence ID" value="EAD5773877.1"/>
    <property type="molecule type" value="Genomic_DNA"/>
</dbReference>
<dbReference type="Proteomes" id="UP000546397">
    <property type="component" value="Unassembled WGS sequence"/>
</dbReference>
<dbReference type="Proteomes" id="UP000403352">
    <property type="component" value="Unassembled WGS sequence"/>
</dbReference>
<evidence type="ECO:0000313" key="29">
    <source>
        <dbReference type="EMBL" id="EAG2246910.1"/>
    </source>
</evidence>
<evidence type="ECO:0000313" key="87">
    <source>
        <dbReference type="EMBL" id="NYA00355.1"/>
    </source>
</evidence>
<evidence type="ECO:0000313" key="93">
    <source>
        <dbReference type="Proteomes" id="UP000337746"/>
    </source>
</evidence>
<dbReference type="EMBL" id="AABBAW010000028">
    <property type="protein sequence ID" value="EAG2516645.1"/>
    <property type="molecule type" value="Genomic_DNA"/>
</dbReference>
<reference evidence="87 129" key="10">
    <citation type="submission" date="2020-06" db="EMBL/GenBank/DDBJ databases">
        <title>Two Listeria outbreaks in Switzerland in 2018 and 2020.</title>
        <authorList>
            <person name="Stevens M.J.A."/>
            <person name="Bloemberg G."/>
            <person name="Nusch-Inderbinnen M."/>
            <person name="Stephan R."/>
        </authorList>
    </citation>
    <scope>NUCLEOTIDE SEQUENCE [LARGE SCALE GENOMIC DNA]</scope>
    <source>
        <strain evidence="87 129">N18-0707</strain>
    </source>
</reference>
<dbReference type="Proteomes" id="UP000368805">
    <property type="component" value="Unassembled WGS sequence"/>
</dbReference>
<evidence type="ECO:0000313" key="36">
    <source>
        <dbReference type="EMBL" id="EAG6168201.1"/>
    </source>
</evidence>
<evidence type="ECO:0000313" key="73">
    <source>
        <dbReference type="EMBL" id="HAA8053001.1"/>
    </source>
</evidence>
<evidence type="ECO:0000313" key="95">
    <source>
        <dbReference type="Proteomes" id="UP000344343"/>
    </source>
</evidence>
<dbReference type="EMBL" id="AABCVX010000021">
    <property type="protein sequence ID" value="EAG6170854.1"/>
    <property type="molecule type" value="Genomic_DNA"/>
</dbReference>
<reference evidence="86 113" key="4">
    <citation type="submission" date="2018-04" db="EMBL/GenBank/DDBJ databases">
        <title>Genome Analysis of a Prevalent Clone of Listeria monocytogenes Sequence Type 87 in China.</title>
        <authorList>
            <person name="Wang Y."/>
        </authorList>
    </citation>
    <scope>NUCLEOTIDE SEQUENCE [LARGE SCALE GENOMIC DNA]</scope>
    <source>
        <strain evidence="86 113">ICDC_LM1523</strain>
    </source>
</reference>
<dbReference type="EMBL" id="AAHZFY010000002">
    <property type="protein sequence ID" value="ECB9512416.1"/>
    <property type="molecule type" value="Genomic_DNA"/>
</dbReference>
<reference evidence="71 116" key="8">
    <citation type="submission" date="2020-02" db="EMBL/GenBank/DDBJ databases">
        <authorList>
            <consortium name="GenomeTrakr: Next Generation Sequencing Network for Food Pathogen Tracability"/>
        </authorList>
    </citation>
    <scope>NUCLEOTIDE SEQUENCE [LARGE SCALE GENOMIC DNA]</scope>
    <source>
        <strain evidence="32 131">10B02965A-1</strain>
        <strain evidence="11 102">CFSAN008042</strain>
        <strain evidence="35 123">CFSAN063727</strain>
        <strain evidence="64 92">CFSAN085184</strain>
        <strain evidence="66 112">CFSAN102901</strain>
        <strain evidence="22 103">FDA00006304</strain>
        <strain evidence="20 105">FDA00006494</strain>
        <strain evidence="7 101">FDA00007096</strain>
        <strain evidence="13 109">FDA00008584</strain>
        <strain evidence="28">FDA00011243</strain>
        <strain evidence="9 91">FDA00013332</strain>
        <strain evidence="18 95">FDA00013853</strain>
        <strain evidence="54 111">FDA00014336</strain>
        <strain evidence="58 106">FDA00014370</strain>
        <strain evidence="56 108">FDA00014392</strain>
        <strain evidence="71">FDA00015054</strain>
        <strain evidence="34 127">FDA1005580-S054-001</strain>
        <strain evidence="116">FDA1090798-S029-001</strain>
        <strain evidence="117">FDA956581-098-004</strain>
        <strain evidence="30 121">FDA960927-006-004</strain>
        <strain evidence="36 132">FLAG-38921</strain>
        <strain evidence="26 93">FLAG-54356</strain>
        <strain evidence="17 104">FSIS31901579</strain>
        <strain evidence="47 122">LS1344</strain>
        <strain evidence="49 128">LS1419</strain>
        <strain evidence="68 114">OSF101448</strain>
        <strain evidence="15 96">VA-WGS-00405</strain>
    </source>
</reference>
<dbReference type="EMBL" id="AABEKN010000020">
    <property type="protein sequence ID" value="EAG9355234.1"/>
    <property type="molecule type" value="Genomic_DNA"/>
</dbReference>
<dbReference type="EMBL" id="AABAGT010000002">
    <property type="protein sequence ID" value="EAG0866066.1"/>
    <property type="molecule type" value="Genomic_DNA"/>
</dbReference>
<dbReference type="Proteomes" id="UP000844415">
    <property type="component" value="Unassembled WGS sequence"/>
</dbReference>
<dbReference type="EMBL" id="DABJAN010000015">
    <property type="protein sequence ID" value="HAJ9594930.1"/>
    <property type="molecule type" value="Genomic_DNA"/>
</dbReference>
<dbReference type="Proteomes" id="UP000331186">
    <property type="component" value="Unassembled WGS sequence"/>
</dbReference>
<evidence type="ECO:0000313" key="15">
    <source>
        <dbReference type="EMBL" id="EAD3791482.1"/>
    </source>
</evidence>
<evidence type="ECO:0000313" key="34">
    <source>
        <dbReference type="EMBL" id="EAG4329834.1"/>
    </source>
</evidence>
<dbReference type="Proteomes" id="UP000540117">
    <property type="component" value="Unassembled WGS sequence"/>
</dbReference>
<reference evidence="133 134" key="3">
    <citation type="journal article" date="2018" name="Genome Biol.">
        <title>SKESA: strategic k-mer extension for scrupulous assemblies.</title>
        <authorList>
            <person name="Souvorov A."/>
            <person name="Agarwala R."/>
            <person name="Lipman D.J."/>
        </authorList>
    </citation>
    <scope>NUCLEOTIDE SEQUENCE [LARGE SCALE GENOMIC DNA]</scope>
    <source>
        <strain evidence="73">09CEB371LM</strain>
        <strain evidence="83">2017-325981-023-01</strain>
        <strain evidence="78 136">CFIAFB20100120</strain>
        <strain evidence="76 133">CFIAFB20130012</strain>
        <strain evidence="80">CFIAFB20170037</strain>
        <strain evidence="79 134">CFIAFB20170045</strain>
        <strain evidence="81 135">DMG1500109</strain>
        <strain evidence="75">HPB3501</strain>
        <strain evidence="85">SFBRL218_S4</strain>
    </source>
</reference>
<dbReference type="EMBL" id="AAAQQZ010000020">
    <property type="protein sequence ID" value="EAE1340453.1"/>
    <property type="molecule type" value="Genomic_DNA"/>
</dbReference>
<dbReference type="EMBL" id="MJTJ01000019">
    <property type="protein sequence ID" value="OET48928.1"/>
    <property type="molecule type" value="Genomic_DNA"/>
</dbReference>
<dbReference type="EMBL" id="AAAJKI010000006">
    <property type="protein sequence ID" value="EAC6547542.1"/>
    <property type="molecule type" value="Genomic_DNA"/>
</dbReference>
<dbReference type="EMBL" id="DAAIJL010000003">
    <property type="protein sequence ID" value="HAB8556491.1"/>
    <property type="molecule type" value="Genomic_DNA"/>
</dbReference>
<dbReference type="CDD" id="cd07377">
    <property type="entry name" value="WHTH_GntR"/>
    <property type="match status" value="1"/>
</dbReference>
<evidence type="ECO:0000313" key="47">
    <source>
        <dbReference type="EMBL" id="EAH4240752.1"/>
    </source>
</evidence>
<dbReference type="Gene3D" id="1.10.10.10">
    <property type="entry name" value="Winged helix-like DNA-binding domain superfamily/Winged helix DNA-binding domain"/>
    <property type="match status" value="1"/>
</dbReference>
<evidence type="ECO:0000313" key="45">
    <source>
        <dbReference type="EMBL" id="EAH3293065.1"/>
    </source>
</evidence>
<dbReference type="EMBL" id="AABGHY010000049">
    <property type="protein sequence ID" value="EAH3296040.1"/>
    <property type="molecule type" value="Genomic_DNA"/>
</dbReference>
<dbReference type="EMBL" id="AALEDS010000044">
    <property type="protein sequence ID" value="ECY6545879.1"/>
    <property type="molecule type" value="Genomic_DNA"/>
</dbReference>
<dbReference type="EMBL" id="AAHZFY010000101">
    <property type="protein sequence ID" value="ECB9515198.1"/>
    <property type="molecule type" value="Genomic_DNA"/>
</dbReference>
<dbReference type="EMBL" id="AANCRK010000001">
    <property type="protein sequence ID" value="EDN7713969.1"/>
    <property type="molecule type" value="Genomic_DNA"/>
</dbReference>
<dbReference type="EMBL" id="DABJAN010000001">
    <property type="protein sequence ID" value="HAJ9592401.1"/>
    <property type="molecule type" value="Genomic_DNA"/>
</dbReference>
<evidence type="ECO:0000313" key="51">
    <source>
        <dbReference type="EMBL" id="EAK8899221.1"/>
    </source>
</evidence>
<evidence type="ECO:0000313" key="40">
    <source>
        <dbReference type="EMBL" id="EAG9387616.1"/>
    </source>
</evidence>
<dbReference type="Proteomes" id="UP000566721">
    <property type="component" value="Unassembled WGS sequence"/>
</dbReference>
<dbReference type="EMBL" id="AAAIXK010000001">
    <property type="protein sequence ID" value="EAC5549130.1"/>
    <property type="molecule type" value="Genomic_DNA"/>
</dbReference>
<dbReference type="Proteomes" id="UP000840197">
    <property type="component" value="Unassembled WGS sequence"/>
</dbReference>
<sequence length="130" mass="14664">MLLAIDLQSDEPIYTQICNQIIEGMAKRELLPGDKLPSVRSLGADIGINFHTVNKAYQILKQEGFIQIHRQKGVVIHPDGVAKADELFFAKLQTKLKPLIAESVVRGVTEEKWLEVSKAIFDEMHGRRVE</sequence>
<evidence type="ECO:0000313" key="42">
    <source>
        <dbReference type="EMBL" id="EAG9520371.1"/>
    </source>
</evidence>
<evidence type="ECO:0000313" key="39">
    <source>
        <dbReference type="EMBL" id="EAG9355234.1"/>
    </source>
</evidence>
<dbReference type="Proteomes" id="UP000852906">
    <property type="component" value="Unassembled WGS sequence"/>
</dbReference>
<comment type="caution">
    <text evidence="12">The sequence shown here is derived from an EMBL/GenBank/DDBJ whole genome shotgun (WGS) entry which is preliminary data.</text>
</comment>
<evidence type="ECO:0000313" key="126">
    <source>
        <dbReference type="Proteomes" id="UP000533021"/>
    </source>
</evidence>
<evidence type="ECO:0000313" key="30">
    <source>
        <dbReference type="EMBL" id="EAG2513892.1"/>
    </source>
</evidence>
<dbReference type="EMBL" id="AABEKY010000030">
    <property type="protein sequence ID" value="EAG9388869.1"/>
    <property type="molecule type" value="Genomic_DNA"/>
</dbReference>
<evidence type="ECO:0000313" key="60">
    <source>
        <dbReference type="EMBL" id="ECY6543380.1"/>
    </source>
</evidence>
<evidence type="ECO:0000313" key="25">
    <source>
        <dbReference type="EMBL" id="EAG0866066.1"/>
    </source>
</evidence>
<evidence type="ECO:0000313" key="11">
    <source>
        <dbReference type="EMBL" id="EAC7479496.1"/>
    </source>
</evidence>
<evidence type="ECO:0000313" key="106">
    <source>
        <dbReference type="Proteomes" id="UP000389283"/>
    </source>
</evidence>
<evidence type="ECO:0000313" key="23">
    <source>
        <dbReference type="EMBL" id="EAE4940912.1"/>
    </source>
</evidence>
<evidence type="ECO:0000313" key="129">
    <source>
        <dbReference type="Proteomes" id="UP000544530"/>
    </source>
</evidence>
<protein>
    <submittedName>
        <fullName evidence="12">GntR family transcriptional regulator</fullName>
    </submittedName>
    <submittedName>
        <fullName evidence="89">HTH-type transcriptional repressor YtrA</fullName>
    </submittedName>
</protein>
<dbReference type="EMBL" id="AAAJKI010000106">
    <property type="protein sequence ID" value="EAC6549780.1"/>
    <property type="molecule type" value="Genomic_DNA"/>
</dbReference>
<dbReference type="EMBL" id="DAAEEB010000004">
    <property type="protein sequence ID" value="HAA8053001.1"/>
    <property type="molecule type" value="Genomic_DNA"/>
</dbReference>
<dbReference type="Proteomes" id="UP000339309">
    <property type="component" value="Unassembled WGS sequence"/>
</dbReference>
<dbReference type="EMBL" id="AABAWE010000030">
    <property type="protein sequence ID" value="EAG2088922.1"/>
    <property type="molecule type" value="Genomic_DNA"/>
</dbReference>
<dbReference type="Proteomes" id="UP000455569">
    <property type="component" value="Unassembled WGS sequence"/>
</dbReference>
<dbReference type="Proteomes" id="UP000840039">
    <property type="component" value="Unassembled WGS sequence"/>
</dbReference>
<evidence type="ECO:0000313" key="98">
    <source>
        <dbReference type="Proteomes" id="UP000354255"/>
    </source>
</evidence>
<organism evidence="12 98">
    <name type="scientific">Listeria monocytogenes</name>
    <dbReference type="NCBI Taxonomy" id="1639"/>
    <lineage>
        <taxon>Bacteria</taxon>
        <taxon>Bacillati</taxon>
        <taxon>Bacillota</taxon>
        <taxon>Bacilli</taxon>
        <taxon>Bacillales</taxon>
        <taxon>Listeriaceae</taxon>
        <taxon>Listeria</taxon>
    </lineage>
</organism>
<feature type="domain" description="HTH gntR-type" evidence="4">
    <location>
        <begin position="11"/>
        <end position="79"/>
    </location>
</feature>
<gene>
    <name evidence="89" type="primary">ytra_1</name>
    <name evidence="25" type="ORF">A8L61_02075</name>
    <name evidence="5" type="ORF">ABZ57_01075</name>
    <name evidence="6" type="ORF">ABZ57_15745</name>
    <name evidence="88" type="ORF">AJL21_11725</name>
    <name evidence="22" type="ORF">ARR48_04305</name>
    <name evidence="20" type="ORF">ART25_01390</name>
    <name evidence="21" type="ORF">ART25_16210</name>
    <name evidence="7" type="ORF">ARY78_01630</name>
    <name evidence="8" type="ORF">ARY78_16960</name>
    <name evidence="30" type="ORF">B1N52_01850</name>
    <name evidence="31" type="ORF">B1N52_16065</name>
    <name evidence="28" type="ORF">B1S26_01915</name>
    <name evidence="29" type="ORF">B1S26_16100</name>
    <name evidence="32" type="ORF">B5K54_03290</name>
    <name evidence="26" type="ORF">BCZ21_00920</name>
    <name evidence="27" type="ORF">BCZ21_17000</name>
    <name evidence="35" type="ORF">CA369_02045</name>
    <name evidence="33" type="ORF">CAC64_11020</name>
    <name evidence="34" type="ORF">CAV64_01030</name>
    <name evidence="40" type="ORF">CW845_08960</name>
    <name evidence="41" type="ORF">CW845_15450</name>
    <name evidence="38" type="ORF">CW895_01025</name>
    <name evidence="39" type="ORF">CW895_15735</name>
    <name evidence="44" type="ORF">D4920_04230</name>
    <name evidence="42" type="ORF">D4B11_11360</name>
    <name evidence="43" type="ORF">D4B11_16075</name>
    <name evidence="45" type="ORF">D5N24_01540</name>
    <name evidence="46" type="ORF">D5N24_16780</name>
    <name evidence="50" type="ORF">D7104_06575</name>
    <name evidence="51" type="ORF">D7104_16170</name>
    <name evidence="86" type="ORF">DCK61_03485</name>
    <name evidence="36" type="ORF">DCT16_02235</name>
    <name evidence="37" type="ORF">DCT16_15885</name>
    <name evidence="11" type="ORF">DQ70_02225</name>
    <name evidence="9" type="ORF">DU018_04075</name>
    <name evidence="10" type="ORF">DU018_15665</name>
    <name evidence="89" type="ORF">DYZ80_00327</name>
    <name evidence="23" type="ORF">E1W56_02485</name>
    <name evidence="24" type="ORF">E1W56_16390</name>
    <name evidence="47" type="ORF">E5F58_01900</name>
    <name evidence="48" type="ORF">E5F58_15200</name>
    <name evidence="49" type="ORF">E5H26_03895</name>
    <name evidence="18" type="ORF">EX365_01660</name>
    <name evidence="19" type="ORF">EX365_16210</name>
    <name evidence="17" type="ORF">EXZ73_06160</name>
    <name evidence="60" type="ORF">F6436_03450</name>
    <name evidence="61" type="ORF">F6436_16380</name>
    <name evidence="62" type="ORF">F6515_03310</name>
    <name evidence="63" type="ORF">F6515_17175</name>
    <name evidence="52" type="ORF">FA835_02135</name>
    <name evidence="53" type="ORF">FA835_16260</name>
    <name evidence="56" type="ORF">FLQ97_01565</name>
    <name evidence="57" type="ORF">FLQ97_15945</name>
    <name evidence="54" type="ORF">FLR03_04200</name>
    <name evidence="55" type="ORF">FLR03_15965</name>
    <name evidence="58" type="ORF">FNX40_11415</name>
    <name evidence="59" type="ORF">FNX40_16420</name>
    <name evidence="69" type="ORF">FV747_04575</name>
    <name evidence="70" type="ORF">FV747_15630</name>
    <name evidence="71" type="ORF">G3O21_000690</name>
    <name evidence="72" type="ORF">G3O21_003226</name>
    <name evidence="64" type="ORF">GCV64_03965</name>
    <name evidence="65" type="ORF">GCV64_15540</name>
    <name evidence="73" type="ORF">GHH22_07510</name>
    <name evidence="74" type="ORF">GHH22_16670</name>
    <name evidence="81" type="ORF">GI949_06325</name>
    <name evidence="82" type="ORF">GI949_15745</name>
    <name evidence="75" type="ORF">GIH49_03130</name>
    <name evidence="68" type="ORF">GJW51_01455</name>
    <name evidence="66" type="ORF">GQG13_02405</name>
    <name evidence="67" type="ORF">GQG13_15670</name>
    <name evidence="76" type="ORF">GYR60_00950</name>
    <name evidence="77" type="ORF">GYR60_15245</name>
    <name evidence="78" type="ORF">GYS09_04175</name>
    <name evidence="79" type="ORF">GYX23_12990</name>
    <name evidence="80" type="ORF">GYY14_00935</name>
    <name evidence="83" type="ORF">HQN34_000574</name>
    <name evidence="84" type="ORF">HQN34_003177</name>
    <name evidence="87" type="ORF">HZJ64_00795</name>
    <name evidence="85" type="ORF">IP987_002349</name>
    <name evidence="12" type="ORF">KV70_05815</name>
    <name evidence="13" type="ORF">QD52_01665</name>
    <name evidence="14" type="ORF">QD52_15585</name>
    <name evidence="15" type="ORF">UI29_01680</name>
    <name evidence="16" type="ORF">UI29_16210</name>
</gene>
<dbReference type="EMBL" id="AABEKN010000001">
    <property type="protein sequence ID" value="EAG9352414.1"/>
    <property type="molecule type" value="Genomic_DNA"/>
</dbReference>
<dbReference type="EMBL" id="QXLS01000001">
    <property type="protein sequence ID" value="RKA10799.1"/>
    <property type="molecule type" value="Genomic_DNA"/>
</dbReference>
<reference evidence="83" key="9">
    <citation type="submission" date="2020-05" db="EMBL/GenBank/DDBJ databases">
        <authorList>
            <consortium name="NCBI Pathogen Detection Project"/>
        </authorList>
    </citation>
    <scope>NUCLEOTIDE SEQUENCE</scope>
    <source>
        <strain evidence="73">09CEB371LM</strain>
        <strain evidence="83">2017-325981-023-01</strain>
        <strain evidence="78">CFIAFB20100120</strain>
        <strain evidence="76">CFIAFB20130012</strain>
        <strain evidence="80">CFIAFB20170037</strain>
        <strain evidence="79">CFIAFB20170045</strain>
        <strain evidence="81">DMG1500109</strain>
        <strain evidence="75">HPB3501</strain>
        <strain evidence="85">SFBRL218_S4</strain>
    </source>
</reference>
<reference evidence="94 98" key="5">
    <citation type="submission" date="2018-06" db="EMBL/GenBank/DDBJ databases">
        <authorList>
            <consortium name="PulseNet: The National Subtyping Network for Foodborne Disease Surveillance"/>
            <person name="Tarr C.L."/>
            <person name="Trees E."/>
            <person name="Katz L.S."/>
            <person name="Carleton-Romer H.A."/>
            <person name="Stroika S."/>
            <person name="Kucerova Z."/>
            <person name="Roache K.F."/>
            <person name="Sabol A.L."/>
            <person name="Besser J."/>
            <person name="Gerner-Smidt P."/>
        </authorList>
    </citation>
    <scope>NUCLEOTIDE SEQUENCE [LARGE SCALE GENOMIC DNA]</scope>
    <source>
        <strain evidence="5 94">2015L-6227</strain>
        <strain evidence="12 98">PNUSAL000910</strain>
        <strain evidence="25 99">PNUSAL002180</strain>
        <strain evidence="33 125">PNUSAL003001</strain>
        <strain evidence="50 97">PNUSAL004402</strain>
        <strain evidence="62 118">PNUSAL005692</strain>
    </source>
</reference>
<evidence type="ECO:0000313" key="68">
    <source>
        <dbReference type="EMBL" id="EDN9835330.1"/>
    </source>
</evidence>
<evidence type="ECO:0000313" key="121">
    <source>
        <dbReference type="Proteomes" id="UP000525850"/>
    </source>
</evidence>
<evidence type="ECO:0000313" key="59">
    <source>
        <dbReference type="EMBL" id="ECC1558371.1"/>
    </source>
</evidence>
<reference evidence="88 137" key="1">
    <citation type="submission" date="2016-09" db="EMBL/GenBank/DDBJ databases">
        <title>100K Listeria isolates.</title>
        <authorList>
            <person name="Chen P."/>
            <person name="Weimer B.C."/>
            <person name="Kong N."/>
            <person name="Huang B."/>
        </authorList>
    </citation>
    <scope>NUCLEOTIDE SEQUENCE [LARGE SCALE GENOMIC DNA]</scope>
    <source>
        <strain evidence="88 137">BCW_2383</strain>
    </source>
</reference>
<dbReference type="GO" id="GO:0003700">
    <property type="term" value="F:DNA-binding transcription factor activity"/>
    <property type="evidence" value="ECO:0007669"/>
    <property type="project" value="InterPro"/>
</dbReference>
<evidence type="ECO:0000313" key="5">
    <source>
        <dbReference type="EMBL" id="EAC4551071.1"/>
    </source>
</evidence>
<dbReference type="EMBL" id="AABGVJ010000001">
    <property type="protein sequence ID" value="EAH4371846.1"/>
    <property type="molecule type" value="Genomic_DNA"/>
</dbReference>
<evidence type="ECO:0000313" key="109">
    <source>
        <dbReference type="Proteomes" id="UP000403352"/>
    </source>
</evidence>
<evidence type="ECO:0000313" key="32">
    <source>
        <dbReference type="EMBL" id="EAG2996316.1"/>
    </source>
</evidence>
<dbReference type="Proteomes" id="UP000478704">
    <property type="component" value="Unassembled WGS sequence"/>
</dbReference>
<dbReference type="EMBL" id="AABCVX010000001">
    <property type="protein sequence ID" value="EAG6168201.1"/>
    <property type="molecule type" value="Genomic_DNA"/>
</dbReference>
<dbReference type="EMBL" id="AAAIXK010000022">
    <property type="protein sequence ID" value="EAC5552100.1"/>
    <property type="molecule type" value="Genomic_DNA"/>
</dbReference>
<dbReference type="Proteomes" id="UP000368512">
    <property type="component" value="Unassembled WGS sequence"/>
</dbReference>
<dbReference type="EMBL" id="AABEMN010000080">
    <property type="protein sequence ID" value="EAG9521273.1"/>
    <property type="molecule type" value="Genomic_DNA"/>
</dbReference>
<evidence type="ECO:0000313" key="52">
    <source>
        <dbReference type="EMBL" id="EAK9315898.1"/>
    </source>
</evidence>
<dbReference type="EMBL" id="AANEHK010000043">
    <property type="protein sequence ID" value="EDO0987414.1"/>
    <property type="molecule type" value="Genomic_DNA"/>
</dbReference>
<dbReference type="EMBL" id="AAANYR010000024">
    <property type="protein sequence ID" value="EAD5788085.1"/>
    <property type="molecule type" value="Genomic_DNA"/>
</dbReference>
<evidence type="ECO:0000313" key="101">
    <source>
        <dbReference type="Proteomes" id="UP000365297"/>
    </source>
</evidence>
<dbReference type="EMBL" id="QDAY01000001">
    <property type="protein sequence ID" value="KAA9453531.1"/>
    <property type="molecule type" value="Genomic_DNA"/>
</dbReference>
<dbReference type="EMBL" id="AANEHK010000003">
    <property type="protein sequence ID" value="EDO0985273.1"/>
    <property type="molecule type" value="Genomic_DNA"/>
</dbReference>
<dbReference type="EMBL" id="AAAIKW010000032">
    <property type="protein sequence ID" value="EAC4553931.1"/>
    <property type="molecule type" value="Genomic_DNA"/>
</dbReference>
<evidence type="ECO:0000313" key="100">
    <source>
        <dbReference type="Proteomes" id="UP000364988"/>
    </source>
</evidence>
<evidence type="ECO:0000313" key="82">
    <source>
        <dbReference type="EMBL" id="HAC1756423.1"/>
    </source>
</evidence>
<evidence type="ECO:0000313" key="116">
    <source>
        <dbReference type="Proteomes" id="UP000478704"/>
    </source>
</evidence>
<dbReference type="EMBL" id="AABAYG010000016">
    <property type="protein sequence ID" value="EAG2246910.1"/>
    <property type="molecule type" value="Genomic_DNA"/>
</dbReference>
<evidence type="ECO:0000313" key="133">
    <source>
        <dbReference type="Proteomes" id="UP000840197"/>
    </source>
</evidence>
<evidence type="ECO:0000313" key="58">
    <source>
        <dbReference type="EMBL" id="ECC1557410.1"/>
    </source>
</evidence>
<dbReference type="EMBL" id="DAAJZA010000025">
    <property type="protein sequence ID" value="HAC1756423.1"/>
    <property type="molecule type" value="Genomic_DNA"/>
</dbReference>
<evidence type="ECO:0000313" key="61">
    <source>
        <dbReference type="EMBL" id="ECY6545879.1"/>
    </source>
</evidence>
<dbReference type="EMBL" id="AABBHO010000007">
    <property type="protein sequence ID" value="EAG2996316.1"/>
    <property type="molecule type" value="Genomic_DNA"/>
</dbReference>
<dbReference type="EMBL" id="AABAYG010000001">
    <property type="protein sequence ID" value="EAG2244155.1"/>
    <property type="molecule type" value="Genomic_DNA"/>
</dbReference>
<dbReference type="Proteomes" id="UP000843503">
    <property type="component" value="Unassembled WGS sequence"/>
</dbReference>
<evidence type="ECO:0000313" key="27">
    <source>
        <dbReference type="EMBL" id="EAG2088922.1"/>
    </source>
</evidence>
<dbReference type="EMBL" id="AABBAW010000001">
    <property type="protein sequence ID" value="EAG2513892.1"/>
    <property type="molecule type" value="Genomic_DNA"/>
</dbReference>
<evidence type="ECO:0000313" key="49">
    <source>
        <dbReference type="EMBL" id="EAH4371846.1"/>
    </source>
</evidence>
<dbReference type="EMBL" id="AABGUK010000001">
    <property type="protein sequence ID" value="EAH4240752.1"/>
    <property type="molecule type" value="Genomic_DNA"/>
</dbReference>
<dbReference type="OMA" id="KAICKGM"/>
<dbReference type="Proteomes" id="UP000528151">
    <property type="component" value="Unassembled WGS sequence"/>
</dbReference>
<dbReference type="EMBL" id="AAASLB010000037">
    <property type="protein sequence ID" value="EAE4943617.1"/>
    <property type="molecule type" value="Genomic_DNA"/>
</dbReference>
<dbReference type="EMBL" id="AALGDA010000006">
    <property type="protein sequence ID" value="ECY9782015.1"/>
    <property type="molecule type" value="Genomic_DNA"/>
</dbReference>
<evidence type="ECO:0000313" key="33">
    <source>
        <dbReference type="EMBL" id="EAG4184836.1"/>
    </source>
</evidence>
<evidence type="ECO:0000313" key="78">
    <source>
        <dbReference type="EMBL" id="HAB8556491.1"/>
    </source>
</evidence>
<evidence type="ECO:0000313" key="8">
    <source>
        <dbReference type="EMBL" id="EAC5552100.1"/>
    </source>
</evidence>
<evidence type="ECO:0000313" key="10">
    <source>
        <dbReference type="EMBL" id="EAC6549780.1"/>
    </source>
</evidence>
<evidence type="ECO:0000313" key="56">
    <source>
        <dbReference type="EMBL" id="ECB9512416.1"/>
    </source>
</evidence>
<dbReference type="Proteomes" id="UP000544530">
    <property type="component" value="Unassembled WGS sequence"/>
</dbReference>
<dbReference type="EMBL" id="AABEKY010000004">
    <property type="protein sequence ID" value="EAG9387616.1"/>
    <property type="molecule type" value="Genomic_DNA"/>
</dbReference>
<dbReference type="EMBL" id="AAAKQF010000003">
    <property type="protein sequence ID" value="EAC9039718.1"/>
    <property type="molecule type" value="Genomic_DNA"/>
</dbReference>
<proteinExistence type="predicted"/>
<evidence type="ECO:0000313" key="113">
    <source>
        <dbReference type="Proteomes" id="UP000460224"/>
    </source>
</evidence>
<evidence type="ECO:0000313" key="94">
    <source>
        <dbReference type="Proteomes" id="UP000339309"/>
    </source>
</evidence>
<dbReference type="EMBL" id="AABBWO010000005">
    <property type="protein sequence ID" value="EAG4184836.1"/>
    <property type="molecule type" value="Genomic_DNA"/>
</dbReference>
<evidence type="ECO:0000313" key="81">
    <source>
        <dbReference type="EMBL" id="HAC1754588.1"/>
    </source>
</evidence>
<evidence type="ECO:0000313" key="104">
    <source>
        <dbReference type="Proteomes" id="UP000376505"/>
    </source>
</evidence>
<dbReference type="SMART" id="SM00345">
    <property type="entry name" value="HTH_GNTR"/>
    <property type="match status" value="1"/>
</dbReference>
<evidence type="ECO:0000313" key="57">
    <source>
        <dbReference type="EMBL" id="ECB9515198.1"/>
    </source>
</evidence>
<evidence type="ECO:0000313" key="44">
    <source>
        <dbReference type="EMBL" id="EAH2281269.1"/>
    </source>
</evidence>
<evidence type="ECO:0000313" key="41">
    <source>
        <dbReference type="EMBL" id="EAG9388869.1"/>
    </source>
</evidence>
<dbReference type="Proteomes" id="UP000335978">
    <property type="component" value="Unassembled WGS sequence"/>
</dbReference>
<dbReference type="EMBL" id="AACJYH010000032">
    <property type="protein sequence ID" value="EAK8899221.1"/>
    <property type="molecule type" value="Genomic_DNA"/>
</dbReference>
<evidence type="ECO:0000313" key="90">
    <source>
        <dbReference type="Proteomes" id="UP000272537"/>
    </source>
</evidence>
<dbReference type="Proteomes" id="UP000842809">
    <property type="component" value="Unassembled WGS sequence"/>
</dbReference>
<dbReference type="Proteomes" id="UP000844471">
    <property type="component" value="Unassembled WGS sequence"/>
</dbReference>
<dbReference type="EMBL" id="AABAWE010000001">
    <property type="protein sequence ID" value="EAG2085806.1"/>
    <property type="molecule type" value="Genomic_DNA"/>
</dbReference>
<dbReference type="Proteomes" id="UP000841146">
    <property type="component" value="Unassembled WGS sequence"/>
</dbReference>
<dbReference type="EMBL" id="AALEDS010000002">
    <property type="protein sequence ID" value="ECY6543380.1"/>
    <property type="molecule type" value="Genomic_DNA"/>
</dbReference>
<dbReference type="PANTHER" id="PTHR38445:SF12">
    <property type="entry name" value="GNTR-FAMILY TRANSCRIPTIONAL REGULATOR"/>
    <property type="match status" value="1"/>
</dbReference>
<evidence type="ECO:0000313" key="117">
    <source>
        <dbReference type="Proteomes" id="UP000481141"/>
    </source>
</evidence>
<dbReference type="Proteomes" id="UP000460224">
    <property type="component" value="Unassembled WGS sequence"/>
</dbReference>
<dbReference type="EMBL" id="AAIAJJ010000040">
    <property type="protein sequence ID" value="ECC1558371.1"/>
    <property type="molecule type" value="Genomic_DNA"/>
</dbReference>
<dbReference type="EMBL" id="AABBYJ010000001">
    <property type="protein sequence ID" value="EAG4329834.1"/>
    <property type="molecule type" value="Genomic_DNA"/>
</dbReference>
<dbReference type="EMBL" id="JACAVN010000001">
    <property type="protein sequence ID" value="NYA00355.1"/>
    <property type="molecule type" value="Genomic_DNA"/>
</dbReference>
<dbReference type="EMBL" id="AAAQQZ010000001">
    <property type="protein sequence ID" value="EAE1337574.1"/>
    <property type="molecule type" value="Genomic_DNA"/>
</dbReference>
<evidence type="ECO:0000313" key="66">
    <source>
        <dbReference type="EMBL" id="EDN7713969.1"/>
    </source>
</evidence>
<evidence type="ECO:0000313" key="89">
    <source>
        <dbReference type="EMBL" id="RKA10799.1"/>
    </source>
</evidence>
<dbReference type="AlphaFoldDB" id="A0A0B8QY96"/>
<evidence type="ECO:0000313" key="55">
    <source>
        <dbReference type="EMBL" id="ECB9475164.1"/>
    </source>
</evidence>
<evidence type="ECO:0000313" key="103">
    <source>
        <dbReference type="Proteomes" id="UP000368805"/>
    </source>
</evidence>
<accession>A0A0B8QY96</accession>
<evidence type="ECO:0000313" key="31">
    <source>
        <dbReference type="EMBL" id="EAG2516645.1"/>
    </source>
</evidence>
<dbReference type="Proteomes" id="UP000423131">
    <property type="component" value="Unassembled WGS sequence"/>
</dbReference>
<dbReference type="SUPFAM" id="SSF46785">
    <property type="entry name" value="Winged helix' DNA-binding domain"/>
    <property type="match status" value="1"/>
</dbReference>
<evidence type="ECO:0000313" key="125">
    <source>
        <dbReference type="Proteomes" id="UP000531172"/>
    </source>
</evidence>
<evidence type="ECO:0000313" key="9">
    <source>
        <dbReference type="EMBL" id="EAC6547542.1"/>
    </source>
</evidence>
<evidence type="ECO:0000313" key="80">
    <source>
        <dbReference type="EMBL" id="HAC0273928.1"/>
    </source>
</evidence>
<dbReference type="EMBL" id="AABEMN010000017">
    <property type="protein sequence ID" value="EAG9520371.1"/>
    <property type="molecule type" value="Genomic_DNA"/>
</dbReference>
<dbReference type="InterPro" id="IPR000524">
    <property type="entry name" value="Tscrpt_reg_HTH_GntR"/>
</dbReference>
<evidence type="ECO:0000313" key="112">
    <source>
        <dbReference type="Proteomes" id="UP000455569"/>
    </source>
</evidence>
<dbReference type="GO" id="GO:0003677">
    <property type="term" value="F:DNA binding"/>
    <property type="evidence" value="ECO:0007669"/>
    <property type="project" value="UniProtKB-KW"/>
</dbReference>
<dbReference type="EMBL" id="AABBZO010000002">
    <property type="protein sequence ID" value="EAG4461060.1"/>
    <property type="molecule type" value="Genomic_DNA"/>
</dbReference>
<evidence type="ECO:0000313" key="99">
    <source>
        <dbReference type="Proteomes" id="UP000358545"/>
    </source>
</evidence>
<dbReference type="Proteomes" id="UP000376505">
    <property type="component" value="Unassembled WGS sequence"/>
</dbReference>
<evidence type="ECO:0000313" key="62">
    <source>
        <dbReference type="EMBL" id="ECY9782015.1"/>
    </source>
</evidence>
<evidence type="ECO:0000313" key="28">
    <source>
        <dbReference type="EMBL" id="EAG2244155.1"/>
    </source>
</evidence>
<evidence type="ECO:0000313" key="37">
    <source>
        <dbReference type="EMBL" id="EAG6170854.1"/>
    </source>
</evidence>
<evidence type="ECO:0000313" key="63">
    <source>
        <dbReference type="EMBL" id="ECY9784698.1"/>
    </source>
</evidence>
<evidence type="ECO:0000313" key="21">
    <source>
        <dbReference type="EMBL" id="EAE1340453.1"/>
    </source>
</evidence>
<dbReference type="EMBL" id="AAMGHX010000013">
    <property type="protein sequence ID" value="EDH0842487.1"/>
    <property type="molecule type" value="Genomic_DNA"/>
</dbReference>
<evidence type="ECO:0000313" key="128">
    <source>
        <dbReference type="Proteomes" id="UP000540417"/>
    </source>
</evidence>
<evidence type="ECO:0000259" key="4">
    <source>
        <dbReference type="PROSITE" id="PS50949"/>
    </source>
</evidence>
<evidence type="ECO:0000313" key="18">
    <source>
        <dbReference type="EMBL" id="EAD5785266.1"/>
    </source>
</evidence>
<dbReference type="Pfam" id="PF00392">
    <property type="entry name" value="GntR"/>
    <property type="match status" value="1"/>
</dbReference>
<dbReference type="Proteomes" id="UP000379076">
    <property type="component" value="Unassembled WGS sequence"/>
</dbReference>
<dbReference type="EMBL" id="DAAJFY010000001">
    <property type="protein sequence ID" value="HAC0273928.1"/>
    <property type="molecule type" value="Genomic_DNA"/>
</dbReference>
<evidence type="ECO:0000313" key="84">
    <source>
        <dbReference type="EMBL" id="HAJ9594930.1"/>
    </source>
</evidence>
<evidence type="ECO:0000313" key="110">
    <source>
        <dbReference type="Proteomes" id="UP000410967"/>
    </source>
</evidence>
<keyword evidence="3" id="KW-0804">Transcription</keyword>
<evidence type="ECO:0000313" key="107">
    <source>
        <dbReference type="Proteomes" id="UP000393182"/>
    </source>
</evidence>
<evidence type="ECO:0000313" key="127">
    <source>
        <dbReference type="Proteomes" id="UP000540117"/>
    </source>
</evidence>
<dbReference type="EMBL" id="AANPAU010000002">
    <property type="protein sequence ID" value="EDP8513295.1"/>
    <property type="molecule type" value="Genomic_DNA"/>
</dbReference>
<dbReference type="EMBL" id="AAAIKW010000001">
    <property type="protein sequence ID" value="EAC4551071.1"/>
    <property type="molecule type" value="Genomic_DNA"/>
</dbReference>
<evidence type="ECO:0000313" key="16">
    <source>
        <dbReference type="EMBL" id="EAD3794285.1"/>
    </source>
</evidence>
<evidence type="ECO:0000313" key="72">
    <source>
        <dbReference type="EMBL" id="EDP8515747.1"/>
    </source>
</evidence>
<evidence type="ECO:0000313" key="19">
    <source>
        <dbReference type="EMBL" id="EAD5788085.1"/>
    </source>
</evidence>
<evidence type="ECO:0000313" key="67">
    <source>
        <dbReference type="EMBL" id="EDN7716546.1"/>
    </source>
</evidence>
<dbReference type="EMBL" id="AAAMZD010000001">
    <property type="protein sequence ID" value="EAD3791482.1"/>
    <property type="molecule type" value="Genomic_DNA"/>
</dbReference>
<evidence type="ECO:0000313" key="48">
    <source>
        <dbReference type="EMBL" id="EAH4243332.1"/>
    </source>
</evidence>
<keyword evidence="2" id="KW-0238">DNA-binding</keyword>
<dbReference type="Proteomes" id="UP000843775">
    <property type="component" value="Unassembled WGS sequence"/>
</dbReference>
<dbReference type="Proteomes" id="UP000533021">
    <property type="component" value="Unassembled WGS sequence"/>
</dbReference>
<dbReference type="EMBL" id="AAANYR010000001">
    <property type="protein sequence ID" value="EAD5785266.1"/>
    <property type="molecule type" value="Genomic_DNA"/>
</dbReference>
<dbReference type="Proteomes" id="UP000481141">
    <property type="component" value="Unassembled WGS sequence"/>
</dbReference>
<dbReference type="EMBL" id="AABGHY010000001">
    <property type="protein sequence ID" value="EAH3293065.1"/>
    <property type="molecule type" value="Genomic_DNA"/>
</dbReference>
<evidence type="ECO:0000313" key="135">
    <source>
        <dbReference type="Proteomes" id="UP000843775"/>
    </source>
</evidence>
<evidence type="ECO:0000313" key="38">
    <source>
        <dbReference type="EMBL" id="EAG9352414.1"/>
    </source>
</evidence>
<dbReference type="EMBL" id="AAALRN010000001">
    <property type="protein sequence ID" value="EAD1183787.1"/>
    <property type="molecule type" value="Genomic_DNA"/>
</dbReference>
<dbReference type="Proteomes" id="UP000350032">
    <property type="component" value="Unassembled WGS sequence"/>
</dbReference>
<evidence type="ECO:0000313" key="13">
    <source>
        <dbReference type="EMBL" id="EAD1183787.1"/>
    </source>
</evidence>
<evidence type="ECO:0000313" key="88">
    <source>
        <dbReference type="EMBL" id="OET48928.1"/>
    </source>
</evidence>
<evidence type="ECO:0000313" key="136">
    <source>
        <dbReference type="Proteomes" id="UP000844415"/>
    </source>
</evidence>
<reference evidence="23 107" key="6">
    <citation type="submission" date="2019-03" db="EMBL/GenBank/DDBJ databases">
        <authorList>
            <person name="Ashton P.M."/>
            <person name="Dallman T."/>
            <person name="Nair S."/>
            <person name="De Pinna E."/>
            <person name="Peters T."/>
            <person name="Grant K."/>
        </authorList>
    </citation>
    <scope>NUCLEOTIDE SEQUENCE [LARGE SCALE GENOMIC DNA]</scope>
    <source>
        <strain evidence="44 126">282333</strain>
        <strain evidence="45 124">282352</strain>
        <strain evidence="42 130">289003</strain>
        <strain evidence="69 115">788324</strain>
        <strain evidence="23">RL15000286</strain>
    </source>
</reference>
<dbReference type="Proteomes" id="UP000531172">
    <property type="component" value="Unassembled WGS sequence"/>
</dbReference>
<dbReference type="EMBL" id="DAAEZQ010000001">
    <property type="protein sequence ID" value="HAA9721137.1"/>
    <property type="molecule type" value="Genomic_DNA"/>
</dbReference>
<dbReference type="EMBL" id="AAAMZD010000029">
    <property type="protein sequence ID" value="EAD3794285.1"/>
    <property type="molecule type" value="Genomic_DNA"/>
</dbReference>
<evidence type="ECO:0000313" key="120">
    <source>
        <dbReference type="Proteomes" id="UP000524387"/>
    </source>
</evidence>
<dbReference type="EMBL" id="DAAJZA010000003">
    <property type="protein sequence ID" value="HAC1754588.1"/>
    <property type="molecule type" value="Genomic_DNA"/>
</dbReference>
<dbReference type="KEGG" id="lmv:Y193_11200"/>
<dbReference type="Proteomes" id="UP000853596">
    <property type="component" value="Unassembled WGS sequence"/>
</dbReference>
<evidence type="ECO:0000313" key="79">
    <source>
        <dbReference type="EMBL" id="HAC0013906.1"/>
    </source>
</evidence>
<dbReference type="EMBL" id="AAASLB010000001">
    <property type="protein sequence ID" value="EAE4940912.1"/>
    <property type="molecule type" value="Genomic_DNA"/>
</dbReference>
<dbReference type="EMBL" id="DAAIHR010000001">
    <property type="protein sequence ID" value="HAB8397074.1"/>
    <property type="molecule type" value="Genomic_DNA"/>
</dbReference>
<evidence type="ECO:0000313" key="85">
    <source>
        <dbReference type="EMBL" id="HAO5923134.1"/>
    </source>
</evidence>
<evidence type="ECO:0000313" key="7">
    <source>
        <dbReference type="EMBL" id="EAC5549130.1"/>
    </source>
</evidence>
<dbReference type="InterPro" id="IPR036388">
    <property type="entry name" value="WH-like_DNA-bd_sf"/>
</dbReference>
<dbReference type="EMBL" id="AAMGHX010000001">
    <property type="protein sequence ID" value="EDH0840248.1"/>
    <property type="molecule type" value="Genomic_DNA"/>
</dbReference>